<accession>A0A7J6MMB1</accession>
<protein>
    <submittedName>
        <fullName evidence="2">Uncharacterized protein</fullName>
    </submittedName>
</protein>
<name>A0A7J6MMB1_PERCH</name>
<keyword evidence="1" id="KW-1133">Transmembrane helix</keyword>
<evidence type="ECO:0000313" key="3">
    <source>
        <dbReference type="Proteomes" id="UP000591131"/>
    </source>
</evidence>
<feature type="transmembrane region" description="Helical" evidence="1">
    <location>
        <begin position="12"/>
        <end position="37"/>
    </location>
</feature>
<dbReference type="OrthoDB" id="411177at2759"/>
<organism evidence="2 3">
    <name type="scientific">Perkinsus chesapeaki</name>
    <name type="common">Clam parasite</name>
    <name type="synonym">Perkinsus andrewsi</name>
    <dbReference type="NCBI Taxonomy" id="330153"/>
    <lineage>
        <taxon>Eukaryota</taxon>
        <taxon>Sar</taxon>
        <taxon>Alveolata</taxon>
        <taxon>Perkinsozoa</taxon>
        <taxon>Perkinsea</taxon>
        <taxon>Perkinsida</taxon>
        <taxon>Perkinsidae</taxon>
        <taxon>Perkinsus</taxon>
    </lineage>
</organism>
<comment type="caution">
    <text evidence="2">The sequence shown here is derived from an EMBL/GenBank/DDBJ whole genome shotgun (WGS) entry which is preliminary data.</text>
</comment>
<reference evidence="2 3" key="1">
    <citation type="submission" date="2020-04" db="EMBL/GenBank/DDBJ databases">
        <title>Perkinsus chesapeaki whole genome sequence.</title>
        <authorList>
            <person name="Bogema D.R."/>
        </authorList>
    </citation>
    <scope>NUCLEOTIDE SEQUENCE [LARGE SCALE GENOMIC DNA]</scope>
    <source>
        <strain evidence="2">ATCC PRA-425</strain>
    </source>
</reference>
<keyword evidence="1" id="KW-0472">Membrane</keyword>
<proteinExistence type="predicted"/>
<keyword evidence="3" id="KW-1185">Reference proteome</keyword>
<feature type="transmembrane region" description="Helical" evidence="1">
    <location>
        <begin position="227"/>
        <end position="248"/>
    </location>
</feature>
<keyword evidence="1" id="KW-0812">Transmembrane</keyword>
<dbReference type="Proteomes" id="UP000591131">
    <property type="component" value="Unassembled WGS sequence"/>
</dbReference>
<evidence type="ECO:0000256" key="1">
    <source>
        <dbReference type="SAM" id="Phobius"/>
    </source>
</evidence>
<sequence>MPPSAPYLNGVFGPILMGINGIIILFSIALMATLGWISYNPLYYDFFGIAHVDSGIVSSVLALMVCSSGIAFAAMNKDVGPLRFINGGLSAVMTVWWLGIAISLCHLSITFYKLRLDRAEITLVPSRDRYAQQLVDDLFKSFAVSYNKGECRGGGYEKATKMFIRPYCDEFQTFREMIRLAREPETAQQLEEWEYCMSDTPFFDQGDGLWCRLNAQLSWEIGEMVQWFCAASWILFVLLAASTVITFIGGTTKNQDNEAEEEEEEHLMNDRG</sequence>
<evidence type="ECO:0000313" key="2">
    <source>
        <dbReference type="EMBL" id="KAF4672340.1"/>
    </source>
</evidence>
<dbReference type="AlphaFoldDB" id="A0A7J6MMB1"/>
<feature type="transmembrane region" description="Helical" evidence="1">
    <location>
        <begin position="94"/>
        <end position="112"/>
    </location>
</feature>
<dbReference type="EMBL" id="JAAPAO010000112">
    <property type="protein sequence ID" value="KAF4672340.1"/>
    <property type="molecule type" value="Genomic_DNA"/>
</dbReference>
<gene>
    <name evidence="2" type="ORF">FOL47_000648</name>
</gene>
<feature type="transmembrane region" description="Helical" evidence="1">
    <location>
        <begin position="49"/>
        <end position="74"/>
    </location>
</feature>